<organism evidence="1 2">
    <name type="scientific">Bacillus phage Eldridge</name>
    <dbReference type="NCBI Taxonomy" id="1776293"/>
    <lineage>
        <taxon>Viruses</taxon>
        <taxon>Duplodnaviria</taxon>
        <taxon>Heunggongvirae</taxon>
        <taxon>Uroviricota</taxon>
        <taxon>Caudoviricetes</taxon>
        <taxon>Herelleviridae</taxon>
        <taxon>Bastillevirinae</taxon>
        <taxon>Eldridgevirus</taxon>
        <taxon>Eldridgevirus eldridge</taxon>
    </lineage>
</organism>
<reference evidence="1 2" key="1">
    <citation type="journal article" date="2016" name="Genome Announc.">
        <title>Complete Genome Sequence of Bacillus megaterium Bacteriophage Eldridge.</title>
        <authorList>
            <person name="Reveille A.M."/>
            <person name="Eldridge K.A."/>
            <person name="Temple L.M."/>
        </authorList>
    </citation>
    <scope>NUCLEOTIDE SEQUENCE [LARGE SCALE GENOMIC DNA]</scope>
</reference>
<evidence type="ECO:0000313" key="2">
    <source>
        <dbReference type="Proteomes" id="UP000204502"/>
    </source>
</evidence>
<name>A0A120HUP4_9CAUD</name>
<dbReference type="RefSeq" id="YP_009274824.1">
    <property type="nucleotide sequence ID" value="NC_030920.1"/>
</dbReference>
<accession>A0A120HUP4</accession>
<sequence length="52" mass="6288">MTYYVMYRKEWKDGTVTGGVMDSFTCPKEAYDYLDECEKTKRPAEYYVQRIK</sequence>
<dbReference type="Proteomes" id="UP000204502">
    <property type="component" value="Segment"/>
</dbReference>
<keyword evidence="2" id="KW-1185">Reference proteome</keyword>
<dbReference type="EMBL" id="KU253712">
    <property type="protein sequence ID" value="AMB18700.1"/>
    <property type="molecule type" value="Genomic_DNA"/>
</dbReference>
<proteinExistence type="predicted"/>
<dbReference type="GeneID" id="28801779"/>
<gene>
    <name evidence="1" type="ORF">Eldridge_0120</name>
</gene>
<dbReference type="KEGG" id="vg:28801779"/>
<protein>
    <submittedName>
        <fullName evidence="1">Uncharacterized protein</fullName>
    </submittedName>
</protein>
<evidence type="ECO:0000313" key="1">
    <source>
        <dbReference type="EMBL" id="AMB18700.1"/>
    </source>
</evidence>